<dbReference type="Gene3D" id="3.60.40.10">
    <property type="entry name" value="PPM-type phosphatase domain"/>
    <property type="match status" value="1"/>
</dbReference>
<dbReference type="CDD" id="cd00143">
    <property type="entry name" value="PP2Cc"/>
    <property type="match status" value="1"/>
</dbReference>
<dbReference type="OrthoDB" id="420076at2759"/>
<evidence type="ECO:0000313" key="4">
    <source>
        <dbReference type="Proteomes" id="UP000016935"/>
    </source>
</evidence>
<feature type="compositionally biased region" description="Polar residues" evidence="1">
    <location>
        <begin position="676"/>
        <end position="691"/>
    </location>
</feature>
<sequence>MATLSVPSQDMTSLSLGNSIHRPLSTHGLPKQPRTMSPERPHRFSTKSYPPPALAHTPMSPHSSAPMSPPPMSAKSFGTFIDSEPSTPAYSPRMDNEWNDSSVVLVRPMSSSSEPSSPAEPVWRMLKPLPAKAPPKSTPIAPQSKAPAVNAKEISSNTSLASHQTREARHISHPKEFKLADLSQQHYPPKCEDIQPTEEDPDEQKSGTPTSATFGKIASKMKLMLRRKNTNTNKKEKKKRHYEEVDRIEDRHWTEIPVTTLLHSGFPTKTVIALVLVGGLAYYLIDIVEPTWTDDVYAAFSSGDDSSAMTTPLHFYRNRTELQHTLDYHIPDPSAPLKDPNIAKFFSEQFEKLCFGWMMTEDDARKGVEGMENVHMPITHGCRFRSNEPCEDFFALGTSPGPGEKMWNYWTVLDGHAGRHTAFYLQWCLIPMVSSALCALPRSASSPEIENSIKNAFLAADRSIMDRAKTAANWYPAASAAAIAALTPAFSGSCALLAAFDASTSTLRVACTGDSRAVLGRWDPSTSSYKAIPLSEDQTGFNAAEVARLAQDHPDEPSIIDPNTGRLLGIAVTRAFGDHRWKWDNSLIKACQHKFWGSAPRPGSKTPPYMTAEPEVTETQIIRCDPDDYSSPSSTAQAKSDFLIMASDGLWDRISSDHAVNCIQRYLEARARGKGSPSNQASHATPPKTST</sequence>
<dbReference type="AlphaFoldDB" id="R0KQY0"/>
<dbReference type="PANTHER" id="PTHR13832:SF792">
    <property type="entry name" value="GM14286P"/>
    <property type="match status" value="1"/>
</dbReference>
<dbReference type="HOGENOM" id="CLU_337057_0_0_1"/>
<dbReference type="eggNOG" id="KOG0700">
    <property type="taxonomic scope" value="Eukaryota"/>
</dbReference>
<dbReference type="SUPFAM" id="SSF81606">
    <property type="entry name" value="PP2C-like"/>
    <property type="match status" value="1"/>
</dbReference>
<dbReference type="SMART" id="SM00332">
    <property type="entry name" value="PP2Cc"/>
    <property type="match status" value="1"/>
</dbReference>
<dbReference type="InterPro" id="IPR015655">
    <property type="entry name" value="PP2C"/>
</dbReference>
<feature type="region of interest" description="Disordered" evidence="1">
    <location>
        <begin position="670"/>
        <end position="691"/>
    </location>
</feature>
<keyword evidence="4" id="KW-1185">Reference proteome</keyword>
<feature type="compositionally biased region" description="Polar residues" evidence="1">
    <location>
        <begin position="1"/>
        <end position="18"/>
    </location>
</feature>
<dbReference type="RefSeq" id="XP_008020644.1">
    <property type="nucleotide sequence ID" value="XM_008022453.1"/>
</dbReference>
<dbReference type="GeneID" id="19397200"/>
<feature type="region of interest" description="Disordered" evidence="1">
    <location>
        <begin position="182"/>
        <end position="213"/>
    </location>
</feature>
<dbReference type="PROSITE" id="PS51746">
    <property type="entry name" value="PPM_2"/>
    <property type="match status" value="1"/>
</dbReference>
<reference evidence="3 4" key="1">
    <citation type="journal article" date="2012" name="PLoS Pathog.">
        <title>Diverse lifestyles and strategies of plant pathogenesis encoded in the genomes of eighteen Dothideomycetes fungi.</title>
        <authorList>
            <person name="Ohm R.A."/>
            <person name="Feau N."/>
            <person name="Henrissat B."/>
            <person name="Schoch C.L."/>
            <person name="Horwitz B.A."/>
            <person name="Barry K.W."/>
            <person name="Condon B.J."/>
            <person name="Copeland A.C."/>
            <person name="Dhillon B."/>
            <person name="Glaser F."/>
            <person name="Hesse C.N."/>
            <person name="Kosti I."/>
            <person name="LaButti K."/>
            <person name="Lindquist E.A."/>
            <person name="Lucas S."/>
            <person name="Salamov A.A."/>
            <person name="Bradshaw R.E."/>
            <person name="Ciuffetti L."/>
            <person name="Hamelin R.C."/>
            <person name="Kema G.H.J."/>
            <person name="Lawrence C."/>
            <person name="Scott J.A."/>
            <person name="Spatafora J.W."/>
            <person name="Turgeon B.G."/>
            <person name="de Wit P.J.G.M."/>
            <person name="Zhong S."/>
            <person name="Goodwin S.B."/>
            <person name="Grigoriev I.V."/>
        </authorList>
    </citation>
    <scope>NUCLEOTIDE SEQUENCE [LARGE SCALE GENOMIC DNA]</scope>
    <source>
        <strain evidence="4">28A</strain>
    </source>
</reference>
<dbReference type="STRING" id="671987.R0KQY0"/>
<name>R0KQY0_EXST2</name>
<evidence type="ECO:0000313" key="3">
    <source>
        <dbReference type="EMBL" id="EOA91419.1"/>
    </source>
</evidence>
<evidence type="ECO:0000256" key="1">
    <source>
        <dbReference type="SAM" id="MobiDB-lite"/>
    </source>
</evidence>
<organism evidence="3 4">
    <name type="scientific">Exserohilum turcicum (strain 28A)</name>
    <name type="common">Northern leaf blight fungus</name>
    <name type="synonym">Setosphaeria turcica</name>
    <dbReference type="NCBI Taxonomy" id="671987"/>
    <lineage>
        <taxon>Eukaryota</taxon>
        <taxon>Fungi</taxon>
        <taxon>Dikarya</taxon>
        <taxon>Ascomycota</taxon>
        <taxon>Pezizomycotina</taxon>
        <taxon>Dothideomycetes</taxon>
        <taxon>Pleosporomycetidae</taxon>
        <taxon>Pleosporales</taxon>
        <taxon>Pleosporineae</taxon>
        <taxon>Pleosporaceae</taxon>
        <taxon>Exserohilum</taxon>
    </lineage>
</organism>
<protein>
    <recommendedName>
        <fullName evidence="2">PPM-type phosphatase domain-containing protein</fullName>
    </recommendedName>
</protein>
<dbReference type="InterPro" id="IPR001932">
    <property type="entry name" value="PPM-type_phosphatase-like_dom"/>
</dbReference>
<accession>R0KQY0</accession>
<gene>
    <name evidence="3" type="ORF">SETTUDRAFT_152530</name>
</gene>
<dbReference type="PANTHER" id="PTHR13832">
    <property type="entry name" value="PROTEIN PHOSPHATASE 2C"/>
    <property type="match status" value="1"/>
</dbReference>
<feature type="domain" description="PPM-type phosphatase" evidence="2">
    <location>
        <begin position="393"/>
        <end position="691"/>
    </location>
</feature>
<dbReference type="Pfam" id="PF00481">
    <property type="entry name" value="PP2C"/>
    <property type="match status" value="1"/>
</dbReference>
<dbReference type="EMBL" id="KB908481">
    <property type="protein sequence ID" value="EOA91419.1"/>
    <property type="molecule type" value="Genomic_DNA"/>
</dbReference>
<proteinExistence type="predicted"/>
<feature type="region of interest" description="Disordered" evidence="1">
    <location>
        <begin position="1"/>
        <end position="96"/>
    </location>
</feature>
<dbReference type="InterPro" id="IPR036457">
    <property type="entry name" value="PPM-type-like_dom_sf"/>
</dbReference>
<dbReference type="GO" id="GO:0005739">
    <property type="term" value="C:mitochondrion"/>
    <property type="evidence" value="ECO:0007669"/>
    <property type="project" value="TreeGrafter"/>
</dbReference>
<evidence type="ECO:0000259" key="2">
    <source>
        <dbReference type="PROSITE" id="PS51746"/>
    </source>
</evidence>
<dbReference type="GO" id="GO:0004741">
    <property type="term" value="F:[pyruvate dehydrogenase (acetyl-transferring)]-phosphatase activity"/>
    <property type="evidence" value="ECO:0007669"/>
    <property type="project" value="TreeGrafter"/>
</dbReference>
<dbReference type="Proteomes" id="UP000016935">
    <property type="component" value="Unassembled WGS sequence"/>
</dbReference>
<reference evidence="3 4" key="2">
    <citation type="journal article" date="2013" name="PLoS Genet.">
        <title>Comparative genome structure, secondary metabolite, and effector coding capacity across Cochliobolus pathogens.</title>
        <authorList>
            <person name="Condon B.J."/>
            <person name="Leng Y."/>
            <person name="Wu D."/>
            <person name="Bushley K.E."/>
            <person name="Ohm R.A."/>
            <person name="Otillar R."/>
            <person name="Martin J."/>
            <person name="Schackwitz W."/>
            <person name="Grimwood J."/>
            <person name="MohdZainudin N."/>
            <person name="Xue C."/>
            <person name="Wang R."/>
            <person name="Manning V.A."/>
            <person name="Dhillon B."/>
            <person name="Tu Z.J."/>
            <person name="Steffenson B.J."/>
            <person name="Salamov A."/>
            <person name="Sun H."/>
            <person name="Lowry S."/>
            <person name="LaButti K."/>
            <person name="Han J."/>
            <person name="Copeland A."/>
            <person name="Lindquist E."/>
            <person name="Barry K."/>
            <person name="Schmutz J."/>
            <person name="Baker S.E."/>
            <person name="Ciuffetti L.M."/>
            <person name="Grigoriev I.V."/>
            <person name="Zhong S."/>
            <person name="Turgeon B.G."/>
        </authorList>
    </citation>
    <scope>NUCLEOTIDE SEQUENCE [LARGE SCALE GENOMIC DNA]</scope>
    <source>
        <strain evidence="4">28A</strain>
    </source>
</reference>